<evidence type="ECO:0000313" key="3">
    <source>
        <dbReference type="Proteomes" id="UP000182915"/>
    </source>
</evidence>
<dbReference type="RefSeq" id="WP_083405510.1">
    <property type="nucleotide sequence ID" value="NZ_LT629971.1"/>
</dbReference>
<reference evidence="3" key="1">
    <citation type="submission" date="2016-10" db="EMBL/GenBank/DDBJ databases">
        <authorList>
            <person name="Varghese N."/>
            <person name="Submissions S."/>
        </authorList>
    </citation>
    <scope>NUCLEOTIDE SEQUENCE [LARGE SCALE GENOMIC DNA]</scope>
    <source>
        <strain evidence="3">DSM 45405</strain>
    </source>
</reference>
<dbReference type="AlphaFoldDB" id="A0A1H6IDC2"/>
<dbReference type="STRING" id="370526.SAMN04489835_0133"/>
<keyword evidence="1" id="KW-1133">Transmembrane helix</keyword>
<gene>
    <name evidence="2" type="ORF">SAMN04489835_0133</name>
</gene>
<evidence type="ECO:0000256" key="1">
    <source>
        <dbReference type="SAM" id="Phobius"/>
    </source>
</evidence>
<accession>A0A1H6IDC2</accession>
<organism evidence="2 3">
    <name type="scientific">Mycolicibacterium rutilum</name>
    <name type="common">Mycobacterium rutilum</name>
    <dbReference type="NCBI Taxonomy" id="370526"/>
    <lineage>
        <taxon>Bacteria</taxon>
        <taxon>Bacillati</taxon>
        <taxon>Actinomycetota</taxon>
        <taxon>Actinomycetes</taxon>
        <taxon>Mycobacteriales</taxon>
        <taxon>Mycobacteriaceae</taxon>
        <taxon>Mycolicibacterium</taxon>
    </lineage>
</organism>
<keyword evidence="3" id="KW-1185">Reference proteome</keyword>
<dbReference type="Proteomes" id="UP000182915">
    <property type="component" value="Chromosome I"/>
</dbReference>
<dbReference type="EMBL" id="LT629971">
    <property type="protein sequence ID" value="SEH46705.1"/>
    <property type="molecule type" value="Genomic_DNA"/>
</dbReference>
<sequence>MPGDDLLRFIGGPLPLPGWWTLLAVLLVVVAVGWCVGVVLWTLPPARLRRIPVLRNLHAKLVRRRFSKTIADTTARYQARALTGPQASAAYGRAVRSFLFVATGVRAQYLHLAELRDGELARAVPVLTRLHDAQFNADSRADVTALGRSAEELIRTWS</sequence>
<dbReference type="OrthoDB" id="4639836at2"/>
<feature type="transmembrane region" description="Helical" evidence="1">
    <location>
        <begin position="20"/>
        <end position="43"/>
    </location>
</feature>
<name>A0A1H6IDC2_MYCRU</name>
<protein>
    <recommendedName>
        <fullName evidence="4">DUF4381 domain-containing protein</fullName>
    </recommendedName>
</protein>
<evidence type="ECO:0008006" key="4">
    <source>
        <dbReference type="Google" id="ProtNLM"/>
    </source>
</evidence>
<keyword evidence="1" id="KW-0472">Membrane</keyword>
<evidence type="ECO:0000313" key="2">
    <source>
        <dbReference type="EMBL" id="SEH46705.1"/>
    </source>
</evidence>
<proteinExistence type="predicted"/>
<keyword evidence="1" id="KW-0812">Transmembrane</keyword>